<reference evidence="3" key="2">
    <citation type="journal article" date="2019" name="IMA Fungus">
        <title>Genome sequencing and comparison of five Tilletia species to identify candidate genes for the detection of regulated species infecting wheat.</title>
        <authorList>
            <person name="Nguyen H.D.T."/>
            <person name="Sultana T."/>
            <person name="Kesanakurti P."/>
            <person name="Hambleton S."/>
        </authorList>
    </citation>
    <scope>NUCLEOTIDE SEQUENCE</scope>
    <source>
        <strain evidence="3">DAOMC 236416</strain>
    </source>
</reference>
<dbReference type="InterPro" id="IPR046539">
    <property type="entry name" value="DUF6604"/>
</dbReference>
<organism evidence="3 4">
    <name type="scientific">Tilletia indica</name>
    <dbReference type="NCBI Taxonomy" id="43049"/>
    <lineage>
        <taxon>Eukaryota</taxon>
        <taxon>Fungi</taxon>
        <taxon>Dikarya</taxon>
        <taxon>Basidiomycota</taxon>
        <taxon>Ustilaginomycotina</taxon>
        <taxon>Exobasidiomycetes</taxon>
        <taxon>Tilletiales</taxon>
        <taxon>Tilletiaceae</taxon>
        <taxon>Tilletia</taxon>
    </lineage>
</organism>
<feature type="compositionally biased region" description="Polar residues" evidence="1">
    <location>
        <begin position="84"/>
        <end position="94"/>
    </location>
</feature>
<sequence length="981" mass="111763">MTTPTLRTSAYQTYKDDTLKVSTWLAQAAVEHGYPITAFQVSAHPSLSSAVDRTDMTSSQLKNAKKKAKQKAAKNNALRETENTESTPPSQPTVYSGSYSIMVDQYIELATFIIEKQVEIPIELLQVLRRCIRLRHAAQQRFEFTHNADVSESNEGHSYFINVLRRVGETLQNARAKLMRQEVSNKRETQGEEVKSSQISPESPEQTNRFASLADMQQDLEDITLEDDEQVQEVIHIPQPSRPGNSSIYADKTVFDAKMRIGEAIMAATAFIDDLADIKEYIKQAWEDYADGRIDPVSAALVTNTALELLRRPLDEFTQQVLPAFDDSLKNMISTMFTFFIKTLRDPSILKALDPEGEDPDTWDEVKKRSLTMYLGSRAFAPTYKALEGVMLAYPQLQPRMYLNDDDLDLGDLSSYHVMFSPFGQTIELHRKIVWAAYLDYGLLRYHRDTRAHIYLLPKYWIEDDEIGRAMEEVHRTRKITLHSLFCIDVLVHINLTLQEKTERGLDDLRVGSRFILDSIEKQEELKPRTYRPAGWGPWNDRGLMNVQNLARQRSFSVDVLSLLPIPEQQTGKKKKKKNKAATATSETKSDAPQPKEKIPERTLMKRNPVLCGISLFRLRCLAQDLGLRLANAWQFTLLSGHLYYACKQWGLKQDPDQFAPWEDMDHVLKMFGAEKVMGGKIPESLQDSWIGYLKMTGGSIHTLREIRKQDTFQAIDSKGHRPLPENPEDEFVFQDWTKVVKNLKIKYQGSKTVTPVNVDFIHSLLCDLAAEEDKKSSDLQLTGKKDGEESLGHALVRRRRTGKASKKKDISILRLLNVLENHLETELDIITFDHIGLHSRAARMLQTVADGVRHELELGGLERMIKKEFPSVVEFALRLGSSAERKALASLRSGGVYEPSSGRDFFQQAAKEVDKFLRDTDEGDMELCKMNAWIPEDDDDSDDDWDDEGSEYDDDGDFDEEELQNDAAEKGEGEDEDEVN</sequence>
<feature type="region of interest" description="Disordered" evidence="1">
    <location>
        <begin position="66"/>
        <end position="94"/>
    </location>
</feature>
<proteinExistence type="predicted"/>
<feature type="region of interest" description="Disordered" evidence="1">
    <location>
        <begin position="933"/>
        <end position="981"/>
    </location>
</feature>
<comment type="caution">
    <text evidence="3">The sequence shown here is derived from an EMBL/GenBank/DDBJ whole genome shotgun (WGS) entry which is preliminary data.</text>
</comment>
<evidence type="ECO:0000313" key="3">
    <source>
        <dbReference type="EMBL" id="KAE8240691.1"/>
    </source>
</evidence>
<dbReference type="AlphaFoldDB" id="A0A177TCU4"/>
<dbReference type="Pfam" id="PF20253">
    <property type="entry name" value="DUF6604"/>
    <property type="match status" value="1"/>
</dbReference>
<protein>
    <recommendedName>
        <fullName evidence="2">DUF6604 domain-containing protein</fullName>
    </recommendedName>
</protein>
<feature type="compositionally biased region" description="Polar residues" evidence="1">
    <location>
        <begin position="196"/>
        <end position="208"/>
    </location>
</feature>
<feature type="region of interest" description="Disordered" evidence="1">
    <location>
        <begin position="569"/>
        <end position="599"/>
    </location>
</feature>
<dbReference type="PANTHER" id="PTHR38795:SF1">
    <property type="entry name" value="DUF6604 DOMAIN-CONTAINING PROTEIN"/>
    <property type="match status" value="1"/>
</dbReference>
<evidence type="ECO:0000313" key="4">
    <source>
        <dbReference type="Proteomes" id="UP000077521"/>
    </source>
</evidence>
<evidence type="ECO:0000259" key="2">
    <source>
        <dbReference type="Pfam" id="PF20253"/>
    </source>
</evidence>
<feature type="domain" description="DUF6604" evidence="2">
    <location>
        <begin position="12"/>
        <end position="318"/>
    </location>
</feature>
<reference evidence="3" key="1">
    <citation type="submission" date="2016-04" db="EMBL/GenBank/DDBJ databases">
        <authorList>
            <person name="Nguyen H.D."/>
            <person name="Samba Siva P."/>
            <person name="Cullis J."/>
            <person name="Levesque C.A."/>
            <person name="Hambleton S."/>
        </authorList>
    </citation>
    <scope>NUCLEOTIDE SEQUENCE</scope>
    <source>
        <strain evidence="3">DAOMC 236416</strain>
    </source>
</reference>
<evidence type="ECO:0000256" key="1">
    <source>
        <dbReference type="SAM" id="MobiDB-lite"/>
    </source>
</evidence>
<dbReference type="Proteomes" id="UP000077521">
    <property type="component" value="Unassembled WGS sequence"/>
</dbReference>
<dbReference type="PANTHER" id="PTHR38795">
    <property type="entry name" value="DUF6604 DOMAIN-CONTAINING PROTEIN"/>
    <property type="match status" value="1"/>
</dbReference>
<name>A0A177TCU4_9BASI</name>
<feature type="compositionally biased region" description="Basic and acidic residues" evidence="1">
    <location>
        <begin position="588"/>
        <end position="599"/>
    </location>
</feature>
<gene>
    <name evidence="3" type="ORF">A4X13_0g7648</name>
</gene>
<dbReference type="EMBL" id="LWDF02001011">
    <property type="protein sequence ID" value="KAE8240691.1"/>
    <property type="molecule type" value="Genomic_DNA"/>
</dbReference>
<feature type="compositionally biased region" description="Acidic residues" evidence="1">
    <location>
        <begin position="936"/>
        <end position="965"/>
    </location>
</feature>
<keyword evidence="4" id="KW-1185">Reference proteome</keyword>
<accession>A0A177TCU4</accession>
<feature type="region of interest" description="Disordered" evidence="1">
    <location>
        <begin position="180"/>
        <end position="208"/>
    </location>
</feature>
<feature type="compositionally biased region" description="Basic and acidic residues" evidence="1">
    <location>
        <begin position="180"/>
        <end position="195"/>
    </location>
</feature>